<dbReference type="InterPro" id="IPR036736">
    <property type="entry name" value="ACP-like_sf"/>
</dbReference>
<proteinExistence type="predicted"/>
<dbReference type="SUPFAM" id="SSF47336">
    <property type="entry name" value="ACP-like"/>
    <property type="match status" value="1"/>
</dbReference>
<dbReference type="Gene3D" id="1.10.1200.10">
    <property type="entry name" value="ACP-like"/>
    <property type="match status" value="1"/>
</dbReference>
<dbReference type="RefSeq" id="WP_175433908.1">
    <property type="nucleotide sequence ID" value="NZ_CP021978.1"/>
</dbReference>
<protein>
    <recommendedName>
        <fullName evidence="3">Acyl carrier protein</fullName>
    </recommendedName>
</protein>
<sequence length="77" mass="8036">MNPTKTTYDQVHDVLVEVGLEPSEITSEAALRADLGVDSAELVEIVTGLAPGSKVDGKALKSVVTVADLVVFLDNLA</sequence>
<organism evidence="1 2">
    <name type="scientific">Streptomyces hawaiiensis</name>
    <dbReference type="NCBI Taxonomy" id="67305"/>
    <lineage>
        <taxon>Bacteria</taxon>
        <taxon>Bacillati</taxon>
        <taxon>Actinomycetota</taxon>
        <taxon>Actinomycetes</taxon>
        <taxon>Kitasatosporales</taxon>
        <taxon>Streptomycetaceae</taxon>
        <taxon>Streptomyces</taxon>
    </lineage>
</organism>
<dbReference type="EMBL" id="CP021978">
    <property type="protein sequence ID" value="QCD57333.1"/>
    <property type="molecule type" value="Genomic_DNA"/>
</dbReference>
<dbReference type="KEGG" id="shaw:CEB94_22680"/>
<gene>
    <name evidence="1" type="ORF">CEB94_22680</name>
</gene>
<evidence type="ECO:0008006" key="3">
    <source>
        <dbReference type="Google" id="ProtNLM"/>
    </source>
</evidence>
<dbReference type="Proteomes" id="UP000495940">
    <property type="component" value="Chromosome"/>
</dbReference>
<reference evidence="1 2" key="1">
    <citation type="submission" date="2017-06" db="EMBL/GenBank/DDBJ databases">
        <title>Complete Genome Sequence of Streptomyces hawaiiensis NRRL 15010 and insights into acyldepsipeptides biosynthesis.</title>
        <authorList>
            <person name="Mariita R.M."/>
            <person name="Sello J.K."/>
        </authorList>
    </citation>
    <scope>NUCLEOTIDE SEQUENCE [LARGE SCALE GENOMIC DNA]</scope>
    <source>
        <strain evidence="1 2">ATCC 12236</strain>
    </source>
</reference>
<name>A0A6G5RGS6_9ACTN</name>
<keyword evidence="2" id="KW-1185">Reference proteome</keyword>
<dbReference type="AlphaFoldDB" id="A0A6G5RGS6"/>
<evidence type="ECO:0000313" key="1">
    <source>
        <dbReference type="EMBL" id="QCD57333.1"/>
    </source>
</evidence>
<accession>A0A6G5RGS6</accession>
<evidence type="ECO:0000313" key="2">
    <source>
        <dbReference type="Proteomes" id="UP000495940"/>
    </source>
</evidence>